<gene>
    <name evidence="2" type="ORF">RN001_002718</name>
</gene>
<comment type="caution">
    <text evidence="2">The sequence shown here is derived from an EMBL/GenBank/DDBJ whole genome shotgun (WGS) entry which is preliminary data.</text>
</comment>
<accession>A0AAN7Q8W1</accession>
<dbReference type="Proteomes" id="UP001353858">
    <property type="component" value="Unassembled WGS sequence"/>
</dbReference>
<dbReference type="AlphaFoldDB" id="A0AAN7Q8W1"/>
<dbReference type="EMBL" id="JARPUR010000001">
    <property type="protein sequence ID" value="KAK4886447.1"/>
    <property type="molecule type" value="Genomic_DNA"/>
</dbReference>
<keyword evidence="3" id="KW-1185">Reference proteome</keyword>
<proteinExistence type="predicted"/>
<reference evidence="3" key="1">
    <citation type="submission" date="2023-01" db="EMBL/GenBank/DDBJ databases">
        <title>Key to firefly adult light organ development and bioluminescence: homeobox transcription factors regulate luciferase expression and transportation to peroxisome.</title>
        <authorList>
            <person name="Fu X."/>
        </authorList>
    </citation>
    <scope>NUCLEOTIDE SEQUENCE [LARGE SCALE GENOMIC DNA]</scope>
</reference>
<evidence type="ECO:0000256" key="1">
    <source>
        <dbReference type="SAM" id="MobiDB-lite"/>
    </source>
</evidence>
<evidence type="ECO:0000313" key="2">
    <source>
        <dbReference type="EMBL" id="KAK4886447.1"/>
    </source>
</evidence>
<name>A0AAN7Q8W1_9COLE</name>
<feature type="compositionally biased region" description="Acidic residues" evidence="1">
    <location>
        <begin position="29"/>
        <end position="52"/>
    </location>
</feature>
<sequence>MSLRSRRILNMALTNKENEMEFTSSDSEIISETEYEASEHELDDTEGDSEGDVEIPFVTSIEINMDNNELHQAIPTEMKPKYCVYNNRLRLKSEDAEKVIS</sequence>
<protein>
    <submittedName>
        <fullName evidence="2">Uncharacterized protein</fullName>
    </submittedName>
</protein>
<evidence type="ECO:0000313" key="3">
    <source>
        <dbReference type="Proteomes" id="UP001353858"/>
    </source>
</evidence>
<feature type="region of interest" description="Disordered" evidence="1">
    <location>
        <begin position="19"/>
        <end position="52"/>
    </location>
</feature>
<organism evidence="2 3">
    <name type="scientific">Aquatica leii</name>
    <dbReference type="NCBI Taxonomy" id="1421715"/>
    <lineage>
        <taxon>Eukaryota</taxon>
        <taxon>Metazoa</taxon>
        <taxon>Ecdysozoa</taxon>
        <taxon>Arthropoda</taxon>
        <taxon>Hexapoda</taxon>
        <taxon>Insecta</taxon>
        <taxon>Pterygota</taxon>
        <taxon>Neoptera</taxon>
        <taxon>Endopterygota</taxon>
        <taxon>Coleoptera</taxon>
        <taxon>Polyphaga</taxon>
        <taxon>Elateriformia</taxon>
        <taxon>Elateroidea</taxon>
        <taxon>Lampyridae</taxon>
        <taxon>Luciolinae</taxon>
        <taxon>Aquatica</taxon>
    </lineage>
</organism>